<keyword evidence="4" id="KW-0964">Secreted</keyword>
<dbReference type="InterPro" id="IPR003368">
    <property type="entry name" value="POMP_repeat"/>
</dbReference>
<keyword evidence="10" id="KW-1185">Reference proteome</keyword>
<dbReference type="Gene3D" id="2.160.20.20">
    <property type="match status" value="1"/>
</dbReference>
<evidence type="ECO:0000256" key="1">
    <source>
        <dbReference type="ARBA" id="ARBA00004196"/>
    </source>
</evidence>
<evidence type="ECO:0000313" key="10">
    <source>
        <dbReference type="Proteomes" id="UP000658320"/>
    </source>
</evidence>
<name>A0A918FMP9_9ACTN</name>
<reference evidence="9" key="2">
    <citation type="submission" date="2020-09" db="EMBL/GenBank/DDBJ databases">
        <authorList>
            <person name="Sun Q."/>
            <person name="Ohkuma M."/>
        </authorList>
    </citation>
    <scope>NUCLEOTIDE SEQUENCE</scope>
    <source>
        <strain evidence="9">JCM 4346</strain>
    </source>
</reference>
<dbReference type="AlphaFoldDB" id="A0A918FMP9"/>
<dbReference type="RefSeq" id="WP_189943476.1">
    <property type="nucleotide sequence ID" value="NZ_BMSX01000032.1"/>
</dbReference>
<keyword evidence="7" id="KW-0998">Cell outer membrane</keyword>
<dbReference type="Pfam" id="PF02415">
    <property type="entry name" value="Chlam_PMP"/>
    <property type="match status" value="1"/>
</dbReference>
<dbReference type="InterPro" id="IPR011050">
    <property type="entry name" value="Pectin_lyase_fold/virulence"/>
</dbReference>
<proteinExistence type="predicted"/>
<accession>A0A918FMP9</accession>
<dbReference type="PANTHER" id="PTHR11319:SF35">
    <property type="entry name" value="OUTER MEMBRANE PROTEIN PMPC-RELATED"/>
    <property type="match status" value="1"/>
</dbReference>
<dbReference type="InterPro" id="IPR012332">
    <property type="entry name" value="Autotransporter_pectin_lyase_C"/>
</dbReference>
<protein>
    <recommendedName>
        <fullName evidence="11">Right handed beta helix domain-containing protein</fullName>
    </recommendedName>
</protein>
<evidence type="ECO:0000256" key="4">
    <source>
        <dbReference type="ARBA" id="ARBA00022525"/>
    </source>
</evidence>
<dbReference type="SUPFAM" id="SSF51126">
    <property type="entry name" value="Pectin lyase-like"/>
    <property type="match status" value="1"/>
</dbReference>
<dbReference type="GO" id="GO:0005576">
    <property type="term" value="C:extracellular region"/>
    <property type="evidence" value="ECO:0007669"/>
    <property type="project" value="UniProtKB-SubCell"/>
</dbReference>
<evidence type="ECO:0000256" key="3">
    <source>
        <dbReference type="ARBA" id="ARBA00004613"/>
    </source>
</evidence>
<evidence type="ECO:0000256" key="5">
    <source>
        <dbReference type="ARBA" id="ARBA00022729"/>
    </source>
</evidence>
<comment type="subcellular location">
    <subcellularLocation>
        <location evidence="1">Cell envelope</location>
    </subcellularLocation>
    <subcellularLocation>
        <location evidence="2">Cell outer membrane</location>
    </subcellularLocation>
    <subcellularLocation>
        <location evidence="3">Secreted</location>
    </subcellularLocation>
</comment>
<reference evidence="9" key="1">
    <citation type="journal article" date="2014" name="Int. J. Syst. Evol. Microbiol.">
        <title>Complete genome sequence of Corynebacterium casei LMG S-19264T (=DSM 44701T), isolated from a smear-ripened cheese.</title>
        <authorList>
            <consortium name="US DOE Joint Genome Institute (JGI-PGF)"/>
            <person name="Walter F."/>
            <person name="Albersmeier A."/>
            <person name="Kalinowski J."/>
            <person name="Ruckert C."/>
        </authorList>
    </citation>
    <scope>NUCLEOTIDE SEQUENCE</scope>
    <source>
        <strain evidence="9">JCM 4346</strain>
    </source>
</reference>
<keyword evidence="5 8" id="KW-0732">Signal</keyword>
<sequence>MKKCLVVAGSALVASLGVAVTAPPAVAQKANASIACGDAAGLIAAVGRANAHGGVITLAKRCTYRFAHDFNGSGTALPAITGKVTIMGQDSALVRSSHHAASRFRLLAVAAGGSLTLRGTTVEGGLIMGNGGGIRNRGTLRLEHSTVAGNYATGRGGGISNEGGHATLVNSRVLTNVASNPPRFIGDGGGINNNASGTLRLTNSTVAGNTADEDGGGILNEGRLIVEGSRIANNEAREDDGGGINTYGHATIRDSSITENWAAMEGGGLANSEDGTVDVQRTSFVSNQAGHDAGALNNEGTATLRDSQVLKNRAGRNGGGLNNEQEPRTDTARLTLDRTTVSGNRASGQGGGIHNWPGAVVTLKGGGVSLNKPSNCTGRVPGCA</sequence>
<evidence type="ECO:0008006" key="11">
    <source>
        <dbReference type="Google" id="ProtNLM"/>
    </source>
</evidence>
<keyword evidence="6" id="KW-0472">Membrane</keyword>
<evidence type="ECO:0000256" key="7">
    <source>
        <dbReference type="ARBA" id="ARBA00023237"/>
    </source>
</evidence>
<organism evidence="9 10">
    <name type="scientific">Streptomyces aurantiogriseus</name>
    <dbReference type="NCBI Taxonomy" id="66870"/>
    <lineage>
        <taxon>Bacteria</taxon>
        <taxon>Bacillati</taxon>
        <taxon>Actinomycetota</taxon>
        <taxon>Actinomycetes</taxon>
        <taxon>Kitasatosporales</taxon>
        <taxon>Streptomycetaceae</taxon>
        <taxon>Streptomyces</taxon>
    </lineage>
</organism>
<gene>
    <name evidence="9" type="ORF">GCM10010251_86070</name>
</gene>
<feature type="chain" id="PRO_5039084929" description="Right handed beta helix domain-containing protein" evidence="8">
    <location>
        <begin position="20"/>
        <end position="384"/>
    </location>
</feature>
<evidence type="ECO:0000313" key="9">
    <source>
        <dbReference type="EMBL" id="GGR55925.1"/>
    </source>
</evidence>
<dbReference type="PANTHER" id="PTHR11319">
    <property type="entry name" value="G PROTEIN-COUPLED RECEPTOR-RELATED"/>
    <property type="match status" value="1"/>
</dbReference>
<evidence type="ECO:0000256" key="8">
    <source>
        <dbReference type="SAM" id="SignalP"/>
    </source>
</evidence>
<feature type="signal peptide" evidence="8">
    <location>
        <begin position="1"/>
        <end position="19"/>
    </location>
</feature>
<comment type="caution">
    <text evidence="9">The sequence shown here is derived from an EMBL/GenBank/DDBJ whole genome shotgun (WGS) entry which is preliminary data.</text>
</comment>
<dbReference type="EMBL" id="BMSX01000032">
    <property type="protein sequence ID" value="GGR55925.1"/>
    <property type="molecule type" value="Genomic_DNA"/>
</dbReference>
<dbReference type="GO" id="GO:0009279">
    <property type="term" value="C:cell outer membrane"/>
    <property type="evidence" value="ECO:0007669"/>
    <property type="project" value="UniProtKB-SubCell"/>
</dbReference>
<evidence type="ECO:0000256" key="2">
    <source>
        <dbReference type="ARBA" id="ARBA00004442"/>
    </source>
</evidence>
<evidence type="ECO:0000256" key="6">
    <source>
        <dbReference type="ARBA" id="ARBA00023136"/>
    </source>
</evidence>
<dbReference type="Proteomes" id="UP000658320">
    <property type="component" value="Unassembled WGS sequence"/>
</dbReference>